<protein>
    <recommendedName>
        <fullName evidence="5">EamA domain-containing protein</fullName>
    </recommendedName>
</protein>
<feature type="transmembrane region" description="Helical" evidence="2">
    <location>
        <begin position="99"/>
        <end position="117"/>
    </location>
</feature>
<organism evidence="3 4">
    <name type="scientific">Secundilactobacillus silagincola</name>
    <dbReference type="NCBI Taxonomy" id="1714681"/>
    <lineage>
        <taxon>Bacteria</taxon>
        <taxon>Bacillati</taxon>
        <taxon>Bacillota</taxon>
        <taxon>Bacilli</taxon>
        <taxon>Lactobacillales</taxon>
        <taxon>Lactobacillaceae</taxon>
        <taxon>Secundilactobacillus</taxon>
    </lineage>
</organism>
<gene>
    <name evidence="3" type="ORF">IWT5_01653</name>
</gene>
<evidence type="ECO:0008006" key="5">
    <source>
        <dbReference type="Google" id="ProtNLM"/>
    </source>
</evidence>
<feature type="transmembrane region" description="Helical" evidence="2">
    <location>
        <begin position="65"/>
        <end position="87"/>
    </location>
</feature>
<evidence type="ECO:0000256" key="2">
    <source>
        <dbReference type="SAM" id="Phobius"/>
    </source>
</evidence>
<feature type="transmembrane region" description="Helical" evidence="2">
    <location>
        <begin position="123"/>
        <end position="140"/>
    </location>
</feature>
<dbReference type="SUPFAM" id="SSF103481">
    <property type="entry name" value="Multidrug resistance efflux transporter EmrE"/>
    <property type="match status" value="1"/>
</dbReference>
<evidence type="ECO:0000313" key="4">
    <source>
        <dbReference type="Proteomes" id="UP000223370"/>
    </source>
</evidence>
<proteinExistence type="predicted"/>
<keyword evidence="2" id="KW-0472">Membrane</keyword>
<reference evidence="3 4" key="1">
    <citation type="submission" date="2015-11" db="EMBL/GenBank/DDBJ databases">
        <title>Draft genome sequences of new species of the genus Lactobacillus isolated from orchardgrass silage.</title>
        <authorList>
            <person name="Tohno M."/>
            <person name="Tanizawa Y."/>
            <person name="Arita M."/>
        </authorList>
    </citation>
    <scope>NUCLEOTIDE SEQUENCE [LARGE SCALE GENOMIC DNA]</scope>
    <source>
        <strain evidence="3 4">IWT5</strain>
    </source>
</reference>
<sequence>MPTYLWPLILTIFANLLYQLSARGVSHTVDPFFSLIITYGAALLGSLLLYLISGNHQSISFNLHQLNWASITMGLSIIFVEFGYMLSYKSGAPIGSTPMTVNITLTLLLIPIGLLFLQESLTLRNLIGVVLAIIAIYLINS</sequence>
<keyword evidence="2" id="KW-1133">Transmembrane helix</keyword>
<name>A0A1Z5J429_9LACO</name>
<dbReference type="AlphaFoldDB" id="A0A1Z5J429"/>
<keyword evidence="2" id="KW-0812">Transmembrane</keyword>
<dbReference type="InterPro" id="IPR037185">
    <property type="entry name" value="EmrE-like"/>
</dbReference>
<dbReference type="Proteomes" id="UP000223370">
    <property type="component" value="Unassembled WGS sequence"/>
</dbReference>
<feature type="transmembrane region" description="Helical" evidence="2">
    <location>
        <begin position="6"/>
        <end position="25"/>
    </location>
</feature>
<comment type="caution">
    <text evidence="3">The sequence shown here is derived from an EMBL/GenBank/DDBJ whole genome shotgun (WGS) entry which is preliminary data.</text>
</comment>
<keyword evidence="4" id="KW-1185">Reference proteome</keyword>
<feature type="transmembrane region" description="Helical" evidence="2">
    <location>
        <begin position="32"/>
        <end position="53"/>
    </location>
</feature>
<evidence type="ECO:0000313" key="3">
    <source>
        <dbReference type="EMBL" id="GAX08498.1"/>
    </source>
</evidence>
<evidence type="ECO:0000256" key="1">
    <source>
        <dbReference type="ARBA" id="ARBA00004127"/>
    </source>
</evidence>
<comment type="subcellular location">
    <subcellularLocation>
        <location evidence="1">Endomembrane system</location>
        <topology evidence="1">Multi-pass membrane protein</topology>
    </subcellularLocation>
</comment>
<dbReference type="RefSeq" id="WP_098825295.1">
    <property type="nucleotide sequence ID" value="NZ_BCMJ01000006.1"/>
</dbReference>
<dbReference type="EMBL" id="BCMJ01000006">
    <property type="protein sequence ID" value="GAX08498.1"/>
    <property type="molecule type" value="Genomic_DNA"/>
</dbReference>
<accession>A0A1Z5J429</accession>
<dbReference type="OrthoDB" id="2294582at2"/>